<dbReference type="Gene3D" id="1.10.287.3700">
    <property type="match status" value="1"/>
</dbReference>
<protein>
    <recommendedName>
        <fullName evidence="7">Pan3 C-terminal knob domain-containing protein</fullName>
    </recommendedName>
</protein>
<proteinExistence type="predicted"/>
<gene>
    <name evidence="8" type="ORF">TVY486_1114820</name>
</gene>
<keyword evidence="3" id="KW-0507">mRNA processing</keyword>
<dbReference type="GO" id="GO:0000932">
    <property type="term" value="C:P-body"/>
    <property type="evidence" value="ECO:0007669"/>
    <property type="project" value="TreeGrafter"/>
</dbReference>
<dbReference type="FunFam" id="1.10.287.3700:FF:000003">
    <property type="entry name" value="Pab1p-dependent poly(A) ribonuclease subunit, putative"/>
    <property type="match status" value="1"/>
</dbReference>
<keyword evidence="6" id="KW-0175">Coiled coil</keyword>
<evidence type="ECO:0000256" key="6">
    <source>
        <dbReference type="ARBA" id="ARBA00023054"/>
    </source>
</evidence>
<keyword evidence="2" id="KW-0963">Cytoplasm</keyword>
<comment type="subcellular location">
    <subcellularLocation>
        <location evidence="1">Cytoplasm</location>
    </subcellularLocation>
</comment>
<name>G0U8R9_TRYVY</name>
<evidence type="ECO:0000259" key="7">
    <source>
        <dbReference type="Pfam" id="PF18101"/>
    </source>
</evidence>
<evidence type="ECO:0000256" key="2">
    <source>
        <dbReference type="ARBA" id="ARBA00022490"/>
    </source>
</evidence>
<dbReference type="GO" id="GO:0008143">
    <property type="term" value="F:poly(A) binding"/>
    <property type="evidence" value="ECO:0007669"/>
    <property type="project" value="TreeGrafter"/>
</dbReference>
<dbReference type="Pfam" id="PF18101">
    <property type="entry name" value="Pan3_CK"/>
    <property type="match status" value="1"/>
</dbReference>
<keyword evidence="4" id="KW-0547">Nucleotide-binding</keyword>
<dbReference type="AlphaFoldDB" id="G0U8R9"/>
<keyword evidence="5" id="KW-0067">ATP-binding</keyword>
<dbReference type="EMBL" id="HE573027">
    <property type="protein sequence ID" value="CCC53998.1"/>
    <property type="molecule type" value="Genomic_DNA"/>
</dbReference>
<evidence type="ECO:0000256" key="3">
    <source>
        <dbReference type="ARBA" id="ARBA00022664"/>
    </source>
</evidence>
<reference evidence="8" key="1">
    <citation type="journal article" date="2012" name="Proc. Natl. Acad. Sci. U.S.A.">
        <title>Antigenic diversity is generated by distinct evolutionary mechanisms in African trypanosome species.</title>
        <authorList>
            <person name="Jackson A.P."/>
            <person name="Berry A."/>
            <person name="Aslett M."/>
            <person name="Allison H.C."/>
            <person name="Burton P."/>
            <person name="Vavrova-Anderson J."/>
            <person name="Brown R."/>
            <person name="Browne H."/>
            <person name="Corton N."/>
            <person name="Hauser H."/>
            <person name="Gamble J."/>
            <person name="Gilderthorp R."/>
            <person name="Marcello L."/>
            <person name="McQuillan J."/>
            <person name="Otto T.D."/>
            <person name="Quail M.A."/>
            <person name="Sanders M.J."/>
            <person name="van Tonder A."/>
            <person name="Ginger M.L."/>
            <person name="Field M.C."/>
            <person name="Barry J.D."/>
            <person name="Hertz-Fowler C."/>
            <person name="Berriman M."/>
        </authorList>
    </citation>
    <scope>NUCLEOTIDE SEQUENCE</scope>
    <source>
        <strain evidence="8">Y486</strain>
    </source>
</reference>
<dbReference type="PANTHER" id="PTHR12272">
    <property type="entry name" value="DEADENYLATION COMPLEX SUBUNIT PAN3"/>
    <property type="match status" value="1"/>
</dbReference>
<sequence>MKIYAFTLYLTQQVATRMFSRPFPQSTYAVSFSISYCQYESTAKGVRVALNHVMDSKGRNSKGGMLGRGNMMGNSTGAVGTNQHPYARCHMNSGGSALVNAFITSPNSMYNTPQHMDPFCQPLSEPFPSAPYTSVSNLFVSSAVRNNRTNMPFMQHPSKRKTTPVTSSKFSHYSTIYNIENEPCPSAINPKIRSQLYQTTARYTGKDVVLRRIVNVSVTAEQCSAVNEQFRHYRHPNLVPLTGVFATDEFIMGSKDVIMEYKFITGTRSLYDAFFVEGKATEGLLWSFACQMLSLIRAFHETSIPLRGLHWTKILYAPVTGRFYFSGIGLVDLLETKGTNLSMPTMMRHDIQMLGLILLQLSTRDINKRLEDVTAHPASGFSDIFWTLVRACLEGGTDMVNLCRALGERMSMEVAHQEGYADYLISQCTREAHNGRLMRLMIKLNFVLESLHSVPDLSSEAHNRYALRLFSQYVFNQVDERDRPRLDWGHVFHSLNKLDCGSEELVQLIGNDDNSTILVISYHDLRTILENAFEQLQLSVNDADLQPFSVTVGATPTAL</sequence>
<evidence type="ECO:0000256" key="4">
    <source>
        <dbReference type="ARBA" id="ARBA00022741"/>
    </source>
</evidence>
<dbReference type="GO" id="GO:0000289">
    <property type="term" value="P:nuclear-transcribed mRNA poly(A) tail shortening"/>
    <property type="evidence" value="ECO:0007669"/>
    <property type="project" value="InterPro"/>
</dbReference>
<dbReference type="InterPro" id="IPR011009">
    <property type="entry name" value="Kinase-like_dom_sf"/>
</dbReference>
<dbReference type="SUPFAM" id="SSF56112">
    <property type="entry name" value="Protein kinase-like (PK-like)"/>
    <property type="match status" value="1"/>
</dbReference>
<dbReference type="GO" id="GO:0006397">
    <property type="term" value="P:mRNA processing"/>
    <property type="evidence" value="ECO:0007669"/>
    <property type="project" value="UniProtKB-KW"/>
</dbReference>
<dbReference type="InterPro" id="IPR041332">
    <property type="entry name" value="Pan3_CK"/>
</dbReference>
<dbReference type="InterPro" id="IPR030844">
    <property type="entry name" value="PAN3"/>
</dbReference>
<evidence type="ECO:0000256" key="5">
    <source>
        <dbReference type="ARBA" id="ARBA00022840"/>
    </source>
</evidence>
<dbReference type="PANTHER" id="PTHR12272:SF11">
    <property type="entry name" value="PAN2-PAN3 DEADENYLATION COMPLEX SUBUNIT PAN3"/>
    <property type="match status" value="1"/>
</dbReference>
<dbReference type="VEuPathDB" id="TriTrypDB:TvY486_1114820"/>
<organism evidence="8">
    <name type="scientific">Trypanosoma vivax (strain Y486)</name>
    <dbReference type="NCBI Taxonomy" id="1055687"/>
    <lineage>
        <taxon>Eukaryota</taxon>
        <taxon>Discoba</taxon>
        <taxon>Euglenozoa</taxon>
        <taxon>Kinetoplastea</taxon>
        <taxon>Metakinetoplastina</taxon>
        <taxon>Trypanosomatida</taxon>
        <taxon>Trypanosomatidae</taxon>
        <taxon>Trypanosoma</taxon>
        <taxon>Duttonella</taxon>
    </lineage>
</organism>
<dbReference type="Gene3D" id="1.20.5.5160">
    <property type="match status" value="1"/>
</dbReference>
<dbReference type="GO" id="GO:0005524">
    <property type="term" value="F:ATP binding"/>
    <property type="evidence" value="ECO:0007669"/>
    <property type="project" value="UniProtKB-KW"/>
</dbReference>
<evidence type="ECO:0000256" key="1">
    <source>
        <dbReference type="ARBA" id="ARBA00004496"/>
    </source>
</evidence>
<dbReference type="Gene3D" id="1.10.510.10">
    <property type="entry name" value="Transferase(Phosphotransferase) domain 1"/>
    <property type="match status" value="1"/>
</dbReference>
<accession>G0U8R9</accession>
<dbReference type="GO" id="GO:0031251">
    <property type="term" value="C:PAN complex"/>
    <property type="evidence" value="ECO:0007669"/>
    <property type="project" value="InterPro"/>
</dbReference>
<evidence type="ECO:0000313" key="8">
    <source>
        <dbReference type="EMBL" id="CCC53998.1"/>
    </source>
</evidence>
<feature type="domain" description="Pan3 C-terminal knob" evidence="7">
    <location>
        <begin position="401"/>
        <end position="536"/>
    </location>
</feature>